<evidence type="ECO:0000313" key="2">
    <source>
        <dbReference type="Proteomes" id="UP000272213"/>
    </source>
</evidence>
<accession>A0A428GHJ4</accession>
<dbReference type="SUPFAM" id="SSF53756">
    <property type="entry name" value="UDP-Glycosyltransferase/glycogen phosphorylase"/>
    <property type="match status" value="1"/>
</dbReference>
<dbReference type="Proteomes" id="UP000272213">
    <property type="component" value="Unassembled WGS sequence"/>
</dbReference>
<dbReference type="EMBL" id="RJPM01000003">
    <property type="protein sequence ID" value="RSJ76404.1"/>
    <property type="molecule type" value="Genomic_DNA"/>
</dbReference>
<protein>
    <recommendedName>
        <fullName evidence="3">Glycosyl transferase</fullName>
    </recommendedName>
</protein>
<dbReference type="Gene3D" id="3.40.50.2000">
    <property type="entry name" value="Glycogen Phosphorylase B"/>
    <property type="match status" value="2"/>
</dbReference>
<evidence type="ECO:0000313" key="1">
    <source>
        <dbReference type="EMBL" id="RSJ76404.1"/>
    </source>
</evidence>
<dbReference type="RefSeq" id="WP_125382943.1">
    <property type="nucleotide sequence ID" value="NZ_RJPM01000003.1"/>
</dbReference>
<name>A0A428GHJ4_STRCR</name>
<organism evidence="1 2">
    <name type="scientific">Streptococcus cristatus</name>
    <dbReference type="NCBI Taxonomy" id="45634"/>
    <lineage>
        <taxon>Bacteria</taxon>
        <taxon>Bacillati</taxon>
        <taxon>Bacillota</taxon>
        <taxon>Bacilli</taxon>
        <taxon>Lactobacillales</taxon>
        <taxon>Streptococcaceae</taxon>
        <taxon>Streptococcus</taxon>
    </lineage>
</organism>
<sequence>MKVAIVNGFDTFEHRAELLLSFFQTRNYDTVVLQSDFHHIKKEKRQERKENFYFFDTKQYKSNLSFQRLYSHWNLSKKIFHYIKQNPVDLLWVLVPPNSFVREAVALKKQFPHMTLIFDVIDMWPESIPLGRLNKFFPMTEWARLRDSYINMADHIVTECNLYQESLRSFVSTDKLSTIYLAREEKPMIQVENICSNGLSLCYLGSMNNIIDIPLIAKIVRNIAEESPVTLHLIGDGEKRNELIKETQLKNVDVIYHGKIYDEFQKQRIFSSCHFGLNIMKPSVFVGLTMKSIDYFEAGLPIINNIKGDTWDFVDQLGIGVNTEDGQISMESLKKCTNKKKVRTFYEEYFTKEIFNEQVSEILNKTGVN</sequence>
<evidence type="ECO:0008006" key="3">
    <source>
        <dbReference type="Google" id="ProtNLM"/>
    </source>
</evidence>
<dbReference type="Pfam" id="PF13692">
    <property type="entry name" value="Glyco_trans_1_4"/>
    <property type="match status" value="1"/>
</dbReference>
<dbReference type="AlphaFoldDB" id="A0A428GHJ4"/>
<proteinExistence type="predicted"/>
<gene>
    <name evidence="1" type="ORF">D8798_05340</name>
</gene>
<comment type="caution">
    <text evidence="1">The sequence shown here is derived from an EMBL/GenBank/DDBJ whole genome shotgun (WGS) entry which is preliminary data.</text>
</comment>
<reference evidence="1 2" key="1">
    <citation type="submission" date="2018-11" db="EMBL/GenBank/DDBJ databases">
        <title>Species Designations Belie Phenotypic and Genotypic Heterogeneity in Oral Streptococci.</title>
        <authorList>
            <person name="Velsko I."/>
        </authorList>
    </citation>
    <scope>NUCLEOTIDE SEQUENCE [LARGE SCALE GENOMIC DNA]</scope>
    <source>
        <strain evidence="1 2">BCA6</strain>
    </source>
</reference>